<dbReference type="InterPro" id="IPR011011">
    <property type="entry name" value="Znf_FYVE_PHD"/>
</dbReference>
<gene>
    <name evidence="10" type="primary">RUFY1</name>
    <name evidence="10" type="ORF">P7K49_005326</name>
</gene>
<feature type="region of interest" description="Disordered" evidence="7">
    <location>
        <begin position="201"/>
        <end position="229"/>
    </location>
</feature>
<evidence type="ECO:0000256" key="6">
    <source>
        <dbReference type="SAM" id="Coils"/>
    </source>
</evidence>
<feature type="domain" description="RING-type" evidence="8">
    <location>
        <begin position="406"/>
        <end position="454"/>
    </location>
</feature>
<dbReference type="InterPro" id="IPR001841">
    <property type="entry name" value="Znf_RING"/>
</dbReference>
<feature type="domain" description="FYVE-type" evidence="9">
    <location>
        <begin position="400"/>
        <end position="458"/>
    </location>
</feature>
<feature type="coiled-coil region" evidence="6">
    <location>
        <begin position="24"/>
        <end position="81"/>
    </location>
</feature>
<dbReference type="CDD" id="cd15758">
    <property type="entry name" value="FYVE_RUFY1"/>
    <property type="match status" value="1"/>
</dbReference>
<evidence type="ECO:0000256" key="4">
    <source>
        <dbReference type="ARBA" id="ARBA00023054"/>
    </source>
</evidence>
<dbReference type="InterPro" id="IPR000306">
    <property type="entry name" value="Znf_FYVE"/>
</dbReference>
<evidence type="ECO:0000256" key="5">
    <source>
        <dbReference type="PROSITE-ProRule" id="PRU00175"/>
    </source>
</evidence>
<evidence type="ECO:0000259" key="9">
    <source>
        <dbReference type="PROSITE" id="PS50178"/>
    </source>
</evidence>
<dbReference type="Proteomes" id="UP001266305">
    <property type="component" value="Unassembled WGS sequence"/>
</dbReference>
<keyword evidence="4 6" id="KW-0175">Coiled coil</keyword>
<dbReference type="PANTHER" id="PTHR45956">
    <property type="entry name" value="RUN AND FYVE DOMAIN-CONTAINING PROTEIN 2-LIKE PROTEIN"/>
    <property type="match status" value="1"/>
</dbReference>
<dbReference type="InterPro" id="IPR013083">
    <property type="entry name" value="Znf_RING/FYVE/PHD"/>
</dbReference>
<evidence type="ECO:0000256" key="1">
    <source>
        <dbReference type="ARBA" id="ARBA00022723"/>
    </source>
</evidence>
<evidence type="ECO:0000256" key="2">
    <source>
        <dbReference type="ARBA" id="ARBA00022771"/>
    </source>
</evidence>
<reference evidence="10 11" key="1">
    <citation type="submission" date="2023-05" db="EMBL/GenBank/DDBJ databases">
        <title>B98-5 Cell Line De Novo Hybrid Assembly: An Optical Mapping Approach.</title>
        <authorList>
            <person name="Kananen K."/>
            <person name="Auerbach J.A."/>
            <person name="Kautto E."/>
            <person name="Blachly J.S."/>
        </authorList>
    </citation>
    <scope>NUCLEOTIDE SEQUENCE [LARGE SCALE GENOMIC DNA]</scope>
    <source>
        <strain evidence="10">B95-8</strain>
        <tissue evidence="10">Cell line</tissue>
    </source>
</reference>
<dbReference type="PANTHER" id="PTHR45956:SF4">
    <property type="entry name" value="RUN AND FYVE DOMAIN-CONTAINING PROTEIN 1"/>
    <property type="match status" value="1"/>
</dbReference>
<dbReference type="InterPro" id="IPR017455">
    <property type="entry name" value="Znf_FYVE-rel"/>
</dbReference>
<protein>
    <submittedName>
        <fullName evidence="10">RUN and FYVE domain-containing protein 1</fullName>
    </submittedName>
</protein>
<dbReference type="Gene3D" id="1.20.5.170">
    <property type="match status" value="1"/>
</dbReference>
<dbReference type="PROSITE" id="PS50178">
    <property type="entry name" value="ZF_FYVE"/>
    <property type="match status" value="1"/>
</dbReference>
<evidence type="ECO:0000256" key="7">
    <source>
        <dbReference type="SAM" id="MobiDB-lite"/>
    </source>
</evidence>
<dbReference type="SMART" id="SM00064">
    <property type="entry name" value="FYVE"/>
    <property type="match status" value="1"/>
</dbReference>
<feature type="coiled-coil region" evidence="6">
    <location>
        <begin position="340"/>
        <end position="370"/>
    </location>
</feature>
<keyword evidence="11" id="KW-1185">Reference proteome</keyword>
<name>A0ABQ9W9Z4_SAGOE</name>
<sequence length="466" mass="52952">MAPSKTVQCFAGAASLAPKASCTVGDLQTKIDGLEKTNSKLQEELLKLNRLSAATDRICSLQEEQQQLREQNELIRERSEKSVEITKQDTKVELETYKQTRQGLDEMYSNVWKQLKEEKKVRLELEKELELQIGMKTEMEIAMKLLEKDTHEKQDTLVALRQQLEEVKAINLQMFHKAQNAESSLQQKNEAITSFEGKTNQVMSSMKQMEERLQHSERARQGAEDRSHKLQQELGGRIGALQLQLSQLHEQCSSLEKELKAEKEQRQALQRELQHEKDTSSLLRTELQQVEGLKKAPALLSAAAQLSPNWASLGTFPGGAFRAGVTSGPGFCCIERGNGHRCTSRELRELQDEKTELQKICKEQEQALQEMGLHLSQSKLKMEDIKEVNQALKGHAWLKDDEATHCRQCEKEFSISRRKHHCRNCGHIFCNTCSSNELALPSYPKPVRVCDSCHTLLLQRCSSTAS</sequence>
<dbReference type="InterPro" id="IPR047331">
    <property type="entry name" value="FYVE_RUFY1"/>
</dbReference>
<keyword evidence="2 5" id="KW-0863">Zinc-finger</keyword>
<evidence type="ECO:0000256" key="3">
    <source>
        <dbReference type="ARBA" id="ARBA00022833"/>
    </source>
</evidence>
<dbReference type="SUPFAM" id="SSF57903">
    <property type="entry name" value="FYVE/PHD zinc finger"/>
    <property type="match status" value="1"/>
</dbReference>
<dbReference type="InterPro" id="IPR047335">
    <property type="entry name" value="RUFY1-3"/>
</dbReference>
<dbReference type="Gene3D" id="3.30.40.10">
    <property type="entry name" value="Zinc/RING finger domain, C3HC4 (zinc finger)"/>
    <property type="match status" value="1"/>
</dbReference>
<evidence type="ECO:0000259" key="8">
    <source>
        <dbReference type="PROSITE" id="PS50089"/>
    </source>
</evidence>
<organism evidence="10 11">
    <name type="scientific">Saguinus oedipus</name>
    <name type="common">Cotton-top tamarin</name>
    <name type="synonym">Oedipomidas oedipus</name>
    <dbReference type="NCBI Taxonomy" id="9490"/>
    <lineage>
        <taxon>Eukaryota</taxon>
        <taxon>Metazoa</taxon>
        <taxon>Chordata</taxon>
        <taxon>Craniata</taxon>
        <taxon>Vertebrata</taxon>
        <taxon>Euteleostomi</taxon>
        <taxon>Mammalia</taxon>
        <taxon>Eutheria</taxon>
        <taxon>Euarchontoglires</taxon>
        <taxon>Primates</taxon>
        <taxon>Haplorrhini</taxon>
        <taxon>Platyrrhini</taxon>
        <taxon>Cebidae</taxon>
        <taxon>Callitrichinae</taxon>
        <taxon>Saguinus</taxon>
    </lineage>
</organism>
<dbReference type="Pfam" id="PF01363">
    <property type="entry name" value="FYVE"/>
    <property type="match status" value="1"/>
</dbReference>
<keyword evidence="3" id="KW-0862">Zinc</keyword>
<evidence type="ECO:0000313" key="11">
    <source>
        <dbReference type="Proteomes" id="UP001266305"/>
    </source>
</evidence>
<comment type="caution">
    <text evidence="10">The sequence shown here is derived from an EMBL/GenBank/DDBJ whole genome shotgun (WGS) entry which is preliminary data.</text>
</comment>
<keyword evidence="1" id="KW-0479">Metal-binding</keyword>
<proteinExistence type="predicted"/>
<evidence type="ECO:0000313" key="10">
    <source>
        <dbReference type="EMBL" id="KAK2118439.1"/>
    </source>
</evidence>
<dbReference type="EMBL" id="JASSZA010000002">
    <property type="protein sequence ID" value="KAK2118439.1"/>
    <property type="molecule type" value="Genomic_DNA"/>
</dbReference>
<dbReference type="PROSITE" id="PS50089">
    <property type="entry name" value="ZF_RING_2"/>
    <property type="match status" value="1"/>
</dbReference>
<accession>A0ABQ9W9Z4</accession>
<feature type="compositionally biased region" description="Basic and acidic residues" evidence="7">
    <location>
        <begin position="208"/>
        <end position="229"/>
    </location>
</feature>